<protein>
    <recommendedName>
        <fullName evidence="1">tRNA intron endonuclease N-terminal domain-containing protein</fullName>
    </recommendedName>
</protein>
<dbReference type="AlphaFoldDB" id="A0A1W0W9P0"/>
<reference evidence="3" key="1">
    <citation type="submission" date="2017-01" db="EMBL/GenBank/DDBJ databases">
        <title>Comparative genomics of anhydrobiosis in the tardigrade Hypsibius dujardini.</title>
        <authorList>
            <person name="Yoshida Y."/>
            <person name="Koutsovoulos G."/>
            <person name="Laetsch D."/>
            <person name="Stevens L."/>
            <person name="Kumar S."/>
            <person name="Horikawa D."/>
            <person name="Ishino K."/>
            <person name="Komine S."/>
            <person name="Tomita M."/>
            <person name="Blaxter M."/>
            <person name="Arakawa K."/>
        </authorList>
    </citation>
    <scope>NUCLEOTIDE SEQUENCE [LARGE SCALE GENOMIC DNA]</scope>
    <source>
        <strain evidence="3">Z151</strain>
    </source>
</reference>
<dbReference type="OrthoDB" id="10266775at2759"/>
<dbReference type="GO" id="GO:0000213">
    <property type="term" value="F:tRNA-intron lyase activity"/>
    <property type="evidence" value="ECO:0007669"/>
    <property type="project" value="InterPro"/>
</dbReference>
<gene>
    <name evidence="2" type="ORF">BV898_13811</name>
</gene>
<organism evidence="2 3">
    <name type="scientific">Hypsibius exemplaris</name>
    <name type="common">Freshwater tardigrade</name>
    <dbReference type="NCBI Taxonomy" id="2072580"/>
    <lineage>
        <taxon>Eukaryota</taxon>
        <taxon>Metazoa</taxon>
        <taxon>Ecdysozoa</taxon>
        <taxon>Tardigrada</taxon>
        <taxon>Eutardigrada</taxon>
        <taxon>Parachela</taxon>
        <taxon>Hypsibioidea</taxon>
        <taxon>Hypsibiidae</taxon>
        <taxon>Hypsibius</taxon>
    </lineage>
</organism>
<dbReference type="GO" id="GO:0006388">
    <property type="term" value="P:tRNA splicing, via endonucleolytic cleavage and ligation"/>
    <property type="evidence" value="ECO:0007669"/>
    <property type="project" value="InterPro"/>
</dbReference>
<keyword evidence="3" id="KW-1185">Reference proteome</keyword>
<comment type="caution">
    <text evidence="2">The sequence shown here is derived from an EMBL/GenBank/DDBJ whole genome shotgun (WGS) entry which is preliminary data.</text>
</comment>
<evidence type="ECO:0000313" key="3">
    <source>
        <dbReference type="Proteomes" id="UP000192578"/>
    </source>
</evidence>
<name>A0A1W0W9P0_HYPEX</name>
<dbReference type="EMBL" id="MTYJ01000158">
    <property type="protein sequence ID" value="OQV11934.1"/>
    <property type="molecule type" value="Genomic_DNA"/>
</dbReference>
<sequence>MEAEEEEEEIQEEVREAKLSIVASESINSSANAGTIPLVDRLICLASAATQATDLSSGMAVDDSVSSGWSDGMGKRKLEGTDFERKLIFCHRTGFLLADGSEVTARLQTDKYYPFSKRSVRILGTRRAPLLPGNLVHGSVMFHAFKRDYKEEFEQLPRCGQKVGSQADLPVWKYQRRLGFVYSRLREAYNCPRYLELWRSEVGEQMHVPISAELNWHTGTCNTFHHSLGCFGKFFGTVFSGDSMDADSKRTQLNPYEAFFLADAGTLQITASNCPLAVEDVRAVLEANVHRFCNRYQVFSELLRTTRFSVKMYEQEVGIQFQRLGAPPPPPPVVPPSWGTHFIRDEGQSWRFTQCRLRMPEFFQHGYERQRPTTATVSFSSKSDAKQARRLLTLPVETLDARSVVVGVVKKEDVTVAFKTQAVAFKTPAVAFKTPTVAFKTQAVAFKTQAVAFKTPAVAFKTPAVAFKTPAVAFKTPAVAFKTPTVAFKTPTVPLQYPRRFTLKRDGHVPKPTGIDVAFYGCMKDIEWTPPVFDVAITDYRDNSVPVSALFGLMESRKSCGIPVLLERVDCGQVSGYSLTLAPIPKVLYSGRVA</sequence>
<feature type="domain" description="tRNA intron endonuclease N-terminal" evidence="1">
    <location>
        <begin position="226"/>
        <end position="281"/>
    </location>
</feature>
<proteinExistence type="predicted"/>
<dbReference type="Proteomes" id="UP000192578">
    <property type="component" value="Unassembled WGS sequence"/>
</dbReference>
<accession>A0A1W0W9P0</accession>
<dbReference type="InterPro" id="IPR006678">
    <property type="entry name" value="tRNA_intron_Endonuc_N"/>
</dbReference>
<dbReference type="Pfam" id="PF02778">
    <property type="entry name" value="tRNA_int_endo_N"/>
    <property type="match status" value="1"/>
</dbReference>
<evidence type="ECO:0000313" key="2">
    <source>
        <dbReference type="EMBL" id="OQV11934.1"/>
    </source>
</evidence>
<evidence type="ECO:0000259" key="1">
    <source>
        <dbReference type="Pfam" id="PF02778"/>
    </source>
</evidence>